<dbReference type="Pfam" id="PF15749">
    <property type="entry name" value="MRNIP"/>
    <property type="match status" value="1"/>
</dbReference>
<dbReference type="GO" id="GO:0005634">
    <property type="term" value="C:nucleus"/>
    <property type="evidence" value="ECO:0007669"/>
    <property type="project" value="TreeGrafter"/>
</dbReference>
<organism evidence="3">
    <name type="scientific">Pectinophora gossypiella</name>
    <name type="common">Cotton pink bollworm</name>
    <name type="synonym">Depressaria gossypiella</name>
    <dbReference type="NCBI Taxonomy" id="13191"/>
    <lineage>
        <taxon>Eukaryota</taxon>
        <taxon>Metazoa</taxon>
        <taxon>Ecdysozoa</taxon>
        <taxon>Arthropoda</taxon>
        <taxon>Hexapoda</taxon>
        <taxon>Insecta</taxon>
        <taxon>Pterygota</taxon>
        <taxon>Neoptera</taxon>
        <taxon>Endopterygota</taxon>
        <taxon>Lepidoptera</taxon>
        <taxon>Glossata</taxon>
        <taxon>Ditrysia</taxon>
        <taxon>Gelechioidea</taxon>
        <taxon>Gelechiidae</taxon>
        <taxon>Apatetrinae</taxon>
        <taxon>Pectinophora</taxon>
    </lineage>
</organism>
<dbReference type="PANTHER" id="PTHR15863:SF2">
    <property type="entry name" value="MRN COMPLEX-INTERACTING PROTEIN"/>
    <property type="match status" value="1"/>
</dbReference>
<name>A0A1E1WI87_PECGO</name>
<accession>A0A1E1WI87</accession>
<evidence type="ECO:0000259" key="2">
    <source>
        <dbReference type="Pfam" id="PF15749"/>
    </source>
</evidence>
<dbReference type="OrthoDB" id="5960226at2759"/>
<dbReference type="InterPro" id="IPR032739">
    <property type="entry name" value="MRNIP"/>
</dbReference>
<dbReference type="PANTHER" id="PTHR15863">
    <property type="entry name" value="MRN COMPLEX-INTERACTING PROTEIN"/>
    <property type="match status" value="1"/>
</dbReference>
<feature type="compositionally biased region" description="Polar residues" evidence="1">
    <location>
        <begin position="152"/>
        <end position="176"/>
    </location>
</feature>
<dbReference type="GO" id="GO:0007095">
    <property type="term" value="P:mitotic G2 DNA damage checkpoint signaling"/>
    <property type="evidence" value="ECO:0007669"/>
    <property type="project" value="TreeGrafter"/>
</dbReference>
<dbReference type="AlphaFoldDB" id="A0A1E1WI87"/>
<protein>
    <recommendedName>
        <fullName evidence="2">MRN complex-interacting protein N-terminal domain-containing protein</fullName>
    </recommendedName>
</protein>
<evidence type="ECO:0000313" key="3">
    <source>
        <dbReference type="EMBL" id="JAT86692.1"/>
    </source>
</evidence>
<feature type="region of interest" description="Disordered" evidence="1">
    <location>
        <begin position="147"/>
        <end position="181"/>
    </location>
</feature>
<dbReference type="InterPro" id="IPR049472">
    <property type="entry name" value="MRNIP_N"/>
</dbReference>
<sequence length="297" mass="34416">MPQTFQVLRCYKCLVFQVHQTKKSNKWECKMCAAKQSVKRHYGIGTAKDCRLHVQKLNGIRGEMDELKETKRLDSDDEEEFIEDNTHIEECDVKTSKSQTNSKWSKYIDDSEEVTESVPEATMYLNNTEVVFEMPKKRKRTNFKTPVLRTPLWNSNSKKQTDDSQSNVNSNTSNPVYDNDGDDLASITMMHSETKYLATTEPEVKKYLPSNYFIEHELVKENTQLPVNDQKTVPPMLALQKISSTSKWAQYVDEEFEDNDESDMSLSLNKDNFQSQKKNQELFTLCDDGDLDNVLDI</sequence>
<dbReference type="EMBL" id="GDQN01004362">
    <property type="protein sequence ID" value="JAT86692.1"/>
    <property type="molecule type" value="Transcribed_RNA"/>
</dbReference>
<dbReference type="GO" id="GO:0003682">
    <property type="term" value="F:chromatin binding"/>
    <property type="evidence" value="ECO:0007669"/>
    <property type="project" value="TreeGrafter"/>
</dbReference>
<gene>
    <name evidence="3" type="ORF">g.4364</name>
</gene>
<feature type="domain" description="MRN complex-interacting protein N-terminal" evidence="2">
    <location>
        <begin position="7"/>
        <end position="107"/>
    </location>
</feature>
<reference evidence="3" key="1">
    <citation type="submission" date="2015-09" db="EMBL/GenBank/DDBJ databases">
        <title>De novo assembly of Pectinophora gossypiella (Pink Bollworm) gut transcriptome.</title>
        <authorList>
            <person name="Tassone E.E."/>
        </authorList>
    </citation>
    <scope>NUCLEOTIDE SEQUENCE</scope>
</reference>
<proteinExistence type="predicted"/>
<evidence type="ECO:0000256" key="1">
    <source>
        <dbReference type="SAM" id="MobiDB-lite"/>
    </source>
</evidence>